<keyword evidence="1" id="KW-1133">Transmembrane helix</keyword>
<evidence type="ECO:0000313" key="4">
    <source>
        <dbReference type="Proteomes" id="UP000273044"/>
    </source>
</evidence>
<feature type="transmembrane region" description="Helical" evidence="1">
    <location>
        <begin position="102"/>
        <end position="123"/>
    </location>
</feature>
<reference evidence="3 4" key="1">
    <citation type="submission" date="2018-12" db="EMBL/GenBank/DDBJ databases">
        <authorList>
            <consortium name="Pathogen Informatics"/>
        </authorList>
    </citation>
    <scope>NUCLEOTIDE SEQUENCE [LARGE SCALE GENOMIC DNA]</scope>
    <source>
        <strain evidence="3 4">NCTC12967</strain>
    </source>
</reference>
<keyword evidence="1" id="KW-0812">Transmembrane</keyword>
<gene>
    <name evidence="2" type="ORF">J5A53_11095</name>
    <name evidence="3" type="ORF">NCTC12967_00894</name>
</gene>
<keyword evidence="4" id="KW-1185">Reference proteome</keyword>
<dbReference type="GeneID" id="64406375"/>
<name>A0A3N4CW64_9ACTN</name>
<keyword evidence="1" id="KW-0472">Membrane</keyword>
<evidence type="ECO:0000256" key="1">
    <source>
        <dbReference type="SAM" id="Phobius"/>
    </source>
</evidence>
<proteinExistence type="predicted"/>
<dbReference type="OrthoDB" id="3727470at2"/>
<evidence type="ECO:0000313" key="2">
    <source>
        <dbReference type="EMBL" id="QUC10332.1"/>
    </source>
</evidence>
<feature type="transmembrane region" description="Helical" evidence="1">
    <location>
        <begin position="135"/>
        <end position="153"/>
    </location>
</feature>
<organism evidence="3 4">
    <name type="scientific">Arachnia propionica</name>
    <dbReference type="NCBI Taxonomy" id="1750"/>
    <lineage>
        <taxon>Bacteria</taxon>
        <taxon>Bacillati</taxon>
        <taxon>Actinomycetota</taxon>
        <taxon>Actinomycetes</taxon>
        <taxon>Propionibacteriales</taxon>
        <taxon>Propionibacteriaceae</taxon>
        <taxon>Arachnia</taxon>
    </lineage>
</organism>
<evidence type="ECO:0000313" key="3">
    <source>
        <dbReference type="EMBL" id="VEH69621.1"/>
    </source>
</evidence>
<dbReference type="EMBL" id="CP072385">
    <property type="protein sequence ID" value="QUC10332.1"/>
    <property type="molecule type" value="Genomic_DNA"/>
</dbReference>
<dbReference type="EMBL" id="LR134406">
    <property type="protein sequence ID" value="VEH69621.1"/>
    <property type="molecule type" value="Genomic_DNA"/>
</dbReference>
<sequence>MAIRLQEIPLSTPVDLLPKNILLQFDNAMCLVERDRGPGKDDGRVAVRFFHENESGPSEFLVLKTRVLKDFVMQAGRGVPIRAFSLPPGQAGELQGKKISGIIRFGGAALAVIAWIVFWRLWLDGGWGAGFTGRMVLLVGILMVPSLLLLFLTPGKLLTKGIRKLVYTMDGKVHSLKEFELPADRSTDADERVNAVKEEYGRLLSDIAYRVEFPALFDAGDPCGEKLALVLFEWDSTSARLEADEKIEMAAAIETAFRIAREHAERVGMRHFPPEARGRAEKVLHCIRVARDTAATSAERRAAMKAAIDILEDLALYYLPGPEEARLSLEGRRVRQLLPGRRES</sequence>
<dbReference type="Proteomes" id="UP000273044">
    <property type="component" value="Chromosome"/>
</dbReference>
<protein>
    <submittedName>
        <fullName evidence="3">Uncharacterized protein</fullName>
    </submittedName>
</protein>
<dbReference type="Proteomes" id="UP000677180">
    <property type="component" value="Chromosome"/>
</dbReference>
<dbReference type="RefSeq" id="WP_014846019.1">
    <property type="nucleotide sequence ID" value="NZ_CAURRE010000040.1"/>
</dbReference>
<reference evidence="2" key="2">
    <citation type="submission" date="2021-03" db="EMBL/GenBank/DDBJ databases">
        <title>Human Oral Microbial Genomes.</title>
        <authorList>
            <person name="Johnston C.D."/>
            <person name="Chen T."/>
            <person name="Dewhirst F.E."/>
        </authorList>
    </citation>
    <scope>NUCLEOTIDE SEQUENCE</scope>
    <source>
        <strain evidence="2">F0714</strain>
    </source>
</reference>
<dbReference type="AlphaFoldDB" id="A0A3N4CW64"/>
<accession>A0A3N4CW64</accession>